<dbReference type="SUPFAM" id="SSF52540">
    <property type="entry name" value="P-loop containing nucleoside triphosphate hydrolases"/>
    <property type="match status" value="1"/>
</dbReference>
<dbReference type="PANTHER" id="PTHR35372:SF2">
    <property type="entry name" value="SF3 HELICASE DOMAIN-CONTAINING PROTEIN"/>
    <property type="match status" value="1"/>
</dbReference>
<dbReference type="GO" id="GO:0006260">
    <property type="term" value="P:DNA replication"/>
    <property type="evidence" value="ECO:0007669"/>
    <property type="project" value="InterPro"/>
</dbReference>
<dbReference type="Gene3D" id="3.90.580.10">
    <property type="entry name" value="Zinc finger, CHC2-type domain"/>
    <property type="match status" value="1"/>
</dbReference>
<dbReference type="InterPro" id="IPR004968">
    <property type="entry name" value="DNA_primase/NTPase_C"/>
</dbReference>
<dbReference type="InterPro" id="IPR027417">
    <property type="entry name" value="P-loop_NTPase"/>
</dbReference>
<dbReference type="InterPro" id="IPR014015">
    <property type="entry name" value="Helicase_SF3_DNA-vir"/>
</dbReference>
<dbReference type="OrthoDB" id="9763644at2"/>
<evidence type="ECO:0000256" key="2">
    <source>
        <dbReference type="ARBA" id="ARBA00022801"/>
    </source>
</evidence>
<evidence type="ECO:0000256" key="4">
    <source>
        <dbReference type="ARBA" id="ARBA00022840"/>
    </source>
</evidence>
<dbReference type="SUPFAM" id="SSF56731">
    <property type="entry name" value="DNA primase core"/>
    <property type="match status" value="1"/>
</dbReference>
<dbReference type="Gene3D" id="1.10.10.10">
    <property type="entry name" value="Winged helix-like DNA-binding domain superfamily/Winged helix DNA-binding domain"/>
    <property type="match status" value="1"/>
</dbReference>
<dbReference type="AlphaFoldDB" id="L0EK60"/>
<dbReference type="GO" id="GO:0003899">
    <property type="term" value="F:DNA-directed RNA polymerase activity"/>
    <property type="evidence" value="ECO:0007669"/>
    <property type="project" value="InterPro"/>
</dbReference>
<feature type="domain" description="SF3 helicase" evidence="5">
    <location>
        <begin position="425"/>
        <end position="580"/>
    </location>
</feature>
<dbReference type="InterPro" id="IPR006500">
    <property type="entry name" value="Helicase_put_C_phage/plasmid"/>
</dbReference>
<dbReference type="NCBIfam" id="TIGR01613">
    <property type="entry name" value="primase_Cterm"/>
    <property type="match status" value="1"/>
</dbReference>
<dbReference type="Pfam" id="PF01807">
    <property type="entry name" value="Zn_ribbon_DnaG"/>
    <property type="match status" value="1"/>
</dbReference>
<dbReference type="InterPro" id="IPR036977">
    <property type="entry name" value="DNA_primase_Znf_CHC2"/>
</dbReference>
<dbReference type="RefSeq" id="WP_015256372.1">
    <property type="nucleotide sequence ID" value="NC_019897.1"/>
</dbReference>
<keyword evidence="3" id="KW-0347">Helicase</keyword>
<dbReference type="GO" id="GO:0008270">
    <property type="term" value="F:zinc ion binding"/>
    <property type="evidence" value="ECO:0007669"/>
    <property type="project" value="InterPro"/>
</dbReference>
<dbReference type="EMBL" id="CP003255">
    <property type="protein sequence ID" value="AGA59650.1"/>
    <property type="molecule type" value="Genomic_DNA"/>
</dbReference>
<keyword evidence="2" id="KW-0378">Hydrolase</keyword>
<dbReference type="InterPro" id="IPR036388">
    <property type="entry name" value="WH-like_DNA-bd_sf"/>
</dbReference>
<dbReference type="Proteomes" id="UP000010795">
    <property type="component" value="Chromosome"/>
</dbReference>
<keyword evidence="4" id="KW-0067">ATP-binding</keyword>
<dbReference type="Pfam" id="PF19263">
    <property type="entry name" value="DUF5906"/>
    <property type="match status" value="1"/>
</dbReference>
<dbReference type="InterPro" id="IPR034154">
    <property type="entry name" value="TOPRIM_DnaG/twinkle"/>
</dbReference>
<dbReference type="GO" id="GO:0004386">
    <property type="term" value="F:helicase activity"/>
    <property type="evidence" value="ECO:0007669"/>
    <property type="project" value="UniProtKB-KW"/>
</dbReference>
<dbReference type="eggNOG" id="COG3378">
    <property type="taxonomic scope" value="Bacteria"/>
</dbReference>
<dbReference type="InterPro" id="IPR045455">
    <property type="entry name" value="NrS-1_pol-like_helicase"/>
</dbReference>
<dbReference type="SUPFAM" id="SSF57783">
    <property type="entry name" value="Zinc beta-ribbon"/>
    <property type="match status" value="1"/>
</dbReference>
<protein>
    <submittedName>
        <fullName evidence="6">Phage/plasmid primase, P4 family, C-terminal domain protein</fullName>
    </submittedName>
</protein>
<proteinExistence type="predicted"/>
<dbReference type="GO" id="GO:0003677">
    <property type="term" value="F:DNA binding"/>
    <property type="evidence" value="ECO:0007669"/>
    <property type="project" value="InterPro"/>
</dbReference>
<keyword evidence="1" id="KW-0547">Nucleotide-binding</keyword>
<reference evidence="7" key="1">
    <citation type="submission" date="2012-01" db="EMBL/GenBank/DDBJ databases">
        <title>Complete sequence of chromosome of Thermobacillus composti KWC4.</title>
        <authorList>
            <person name="Lucas S."/>
            <person name="Han J."/>
            <person name="Lapidus A."/>
            <person name="Cheng J.-F."/>
            <person name="Goodwin L."/>
            <person name="Pitluck S."/>
            <person name="Peters L."/>
            <person name="Ovchinnikova G."/>
            <person name="Teshima H."/>
            <person name="Detter J.C."/>
            <person name="Han C."/>
            <person name="Tapia R."/>
            <person name="Land M."/>
            <person name="Hauser L."/>
            <person name="Kyrpides N."/>
            <person name="Ivanova N."/>
            <person name="Pagani I."/>
            <person name="Anderson I."/>
            <person name="Woyke T."/>
        </authorList>
    </citation>
    <scope>NUCLEOTIDE SEQUENCE [LARGE SCALE GENOMIC DNA]</scope>
    <source>
        <strain evidence="7">DSM 18247 / JCM 13945 / KWC4</strain>
    </source>
</reference>
<dbReference type="SUPFAM" id="SSF46785">
    <property type="entry name" value="Winged helix' DNA-binding domain"/>
    <property type="match status" value="1"/>
</dbReference>
<dbReference type="Pfam" id="PF03288">
    <property type="entry name" value="Pox_D5"/>
    <property type="match status" value="1"/>
</dbReference>
<dbReference type="Gene3D" id="3.40.50.300">
    <property type="entry name" value="P-loop containing nucleotide triphosphate hydrolases"/>
    <property type="match status" value="1"/>
</dbReference>
<dbReference type="eggNOG" id="COG0358">
    <property type="taxonomic scope" value="Bacteria"/>
</dbReference>
<evidence type="ECO:0000259" key="5">
    <source>
        <dbReference type="PROSITE" id="PS51206"/>
    </source>
</evidence>
<dbReference type="CDD" id="cd01029">
    <property type="entry name" value="TOPRIM_primases"/>
    <property type="match status" value="1"/>
</dbReference>
<sequence>MDLDLILDIDYEAFYEEALGTKIRWRGKEGTTNCPFHDDRDPSFSVNREKGVYYCHACGEKGNAITMAQRMGIDLAEFDNSGNLSKIRQKRSGEKFQDHDREHVYNDEFGNPLHLVGIDGTGNRKSVIQYHRVNGKWRIGKPKRVVPYRLPELIRAVQAGDPVYVVEGEKDADTMHRQGFTATTNPGGAGKWPESDDFNRYFQRAKVIILPDNDEAGRKHAEKIAEILRKWTDDIRIVHLPGLPEKEDVTYWFEKGGTVQELKAIVERSFVQSSPKATNQYVDPEKFFANGKFQPVVLGRVILEQLPAIAHGTEIYTYENGVYQAGGEARLRKKALDLLGDRYLPIYVHQAVEWIRTKLLGEPVQEFNVEDGFINVENGLVNWRTGELLPHTPERYSSIRIPVTYDPSADCPDIEKFFSEIVPPDAVPTLYELFGYCLIPTNRYQKAFLLHGTGANGKSTLLKLLERFVGPQNVSNVPLHRLEKDKFKVALLKDKLVNIFADISHKGLDTSSTFKALTGEDRINAEFKGKDGFDFRPFARLIFSANVPPTSSDVSNGFFRRWIVIPFPNSFEGRQDPRLLERLTTPGNLSGLLNRALHGLRRLEQKNGFTMGPSLQEAHKKYQQEADNISGFLAECCEVGPSLTYPRKELFLRYTEWCQENGMKPTTKKKFNQRLLEEISGLRIVRKYMGPELWNGITFSPKE</sequence>
<accession>L0EK60</accession>
<dbReference type="STRING" id="717605.Theco_3626"/>
<name>L0EK60_THECK</name>
<dbReference type="InterPro" id="IPR014818">
    <property type="entry name" value="Phage/plasmid_primase_P4_C"/>
</dbReference>
<dbReference type="GO" id="GO:0016787">
    <property type="term" value="F:hydrolase activity"/>
    <property type="evidence" value="ECO:0007669"/>
    <property type="project" value="UniProtKB-KW"/>
</dbReference>
<gene>
    <name evidence="6" type="ordered locus">Theco_3626</name>
</gene>
<dbReference type="SMART" id="SM00885">
    <property type="entry name" value="D5_N"/>
    <property type="match status" value="1"/>
</dbReference>
<dbReference type="Gene3D" id="3.40.1360.10">
    <property type="match status" value="1"/>
</dbReference>
<dbReference type="HOGENOM" id="CLU_018483_0_0_9"/>
<dbReference type="GO" id="GO:0005524">
    <property type="term" value="F:ATP binding"/>
    <property type="evidence" value="ECO:0007669"/>
    <property type="project" value="UniProtKB-KW"/>
</dbReference>
<dbReference type="InterPro" id="IPR051620">
    <property type="entry name" value="ORF904-like_C"/>
</dbReference>
<dbReference type="InterPro" id="IPR036390">
    <property type="entry name" value="WH_DNA-bd_sf"/>
</dbReference>
<dbReference type="PROSITE" id="PS51206">
    <property type="entry name" value="SF3_HELICASE_1"/>
    <property type="match status" value="1"/>
</dbReference>
<dbReference type="Pfam" id="PF08706">
    <property type="entry name" value="D5_N"/>
    <property type="match status" value="1"/>
</dbReference>
<evidence type="ECO:0000313" key="7">
    <source>
        <dbReference type="Proteomes" id="UP000010795"/>
    </source>
</evidence>
<keyword evidence="7" id="KW-1185">Reference proteome</keyword>
<evidence type="ECO:0000313" key="6">
    <source>
        <dbReference type="EMBL" id="AGA59650.1"/>
    </source>
</evidence>
<dbReference type="Pfam" id="PF13155">
    <property type="entry name" value="Toprim_2"/>
    <property type="match status" value="1"/>
</dbReference>
<dbReference type="InterPro" id="IPR002694">
    <property type="entry name" value="Znf_CHC2"/>
</dbReference>
<dbReference type="PANTHER" id="PTHR35372">
    <property type="entry name" value="ATP BINDING PROTEIN-RELATED"/>
    <property type="match status" value="1"/>
</dbReference>
<evidence type="ECO:0000256" key="1">
    <source>
        <dbReference type="ARBA" id="ARBA00022741"/>
    </source>
</evidence>
<organism evidence="6 7">
    <name type="scientific">Thermobacillus composti (strain DSM 18247 / JCM 13945 / KWC4)</name>
    <dbReference type="NCBI Taxonomy" id="717605"/>
    <lineage>
        <taxon>Bacteria</taxon>
        <taxon>Bacillati</taxon>
        <taxon>Bacillota</taxon>
        <taxon>Bacilli</taxon>
        <taxon>Bacillales</taxon>
        <taxon>Paenibacillaceae</taxon>
        <taxon>Thermobacillus</taxon>
    </lineage>
</organism>
<dbReference type="SMART" id="SM00400">
    <property type="entry name" value="ZnF_CHCC"/>
    <property type="match status" value="1"/>
</dbReference>
<dbReference type="KEGG" id="tco:Theco_3626"/>
<evidence type="ECO:0000256" key="3">
    <source>
        <dbReference type="ARBA" id="ARBA00022806"/>
    </source>
</evidence>